<dbReference type="PROSITE" id="PS50801">
    <property type="entry name" value="STAS"/>
    <property type="match status" value="1"/>
</dbReference>
<name>A0A368P9Q3_9FLAO</name>
<protein>
    <submittedName>
        <fullName evidence="2">STAS domain-containing protein</fullName>
    </submittedName>
</protein>
<evidence type="ECO:0000313" key="3">
    <source>
        <dbReference type="Proteomes" id="UP000252249"/>
    </source>
</evidence>
<dbReference type="InterPro" id="IPR036513">
    <property type="entry name" value="STAS_dom_sf"/>
</dbReference>
<dbReference type="Pfam" id="PF01740">
    <property type="entry name" value="STAS"/>
    <property type="match status" value="1"/>
</dbReference>
<organism evidence="2 3">
    <name type="scientific">Oceanihabitans sediminis</name>
    <dbReference type="NCBI Taxonomy" id="1812012"/>
    <lineage>
        <taxon>Bacteria</taxon>
        <taxon>Pseudomonadati</taxon>
        <taxon>Bacteroidota</taxon>
        <taxon>Flavobacteriia</taxon>
        <taxon>Flavobacteriales</taxon>
        <taxon>Flavobacteriaceae</taxon>
        <taxon>Oceanihabitans</taxon>
    </lineage>
</organism>
<reference evidence="2 3" key="1">
    <citation type="submission" date="2018-07" db="EMBL/GenBank/DDBJ databases">
        <title>Oceanihabitans testaceum sp. nov., isolated from marine sediment.</title>
        <authorList>
            <person name="Li C.-M."/>
        </authorList>
    </citation>
    <scope>NUCLEOTIDE SEQUENCE [LARGE SCALE GENOMIC DNA]</scope>
    <source>
        <strain evidence="2 3">S9-10</strain>
    </source>
</reference>
<dbReference type="AlphaFoldDB" id="A0A368P9Q3"/>
<keyword evidence="3" id="KW-1185">Reference proteome</keyword>
<accession>A0A368P9Q3</accession>
<dbReference type="EMBL" id="QPIG01000001">
    <property type="protein sequence ID" value="RCU58655.1"/>
    <property type="molecule type" value="Genomic_DNA"/>
</dbReference>
<dbReference type="InterPro" id="IPR002645">
    <property type="entry name" value="STAS_dom"/>
</dbReference>
<evidence type="ECO:0000313" key="2">
    <source>
        <dbReference type="EMBL" id="RCU58655.1"/>
    </source>
</evidence>
<dbReference type="OrthoDB" id="1163458at2"/>
<proteinExistence type="predicted"/>
<sequence length="92" mass="10329">MKLIITGKDQEYKVEGSLIKMHIRDFKKEFNNVFEKENELTINLNGLTAIDNQGVAAIAQLHNEALSKNIKLTVIGFNNKGLPNRLGIHKIA</sequence>
<gene>
    <name evidence="2" type="ORF">DU428_04570</name>
</gene>
<evidence type="ECO:0000259" key="1">
    <source>
        <dbReference type="PROSITE" id="PS50801"/>
    </source>
</evidence>
<dbReference type="RefSeq" id="WP_072349988.1">
    <property type="nucleotide sequence ID" value="NZ_JAWVXR010000003.1"/>
</dbReference>
<comment type="caution">
    <text evidence="2">The sequence shown here is derived from an EMBL/GenBank/DDBJ whole genome shotgun (WGS) entry which is preliminary data.</text>
</comment>
<feature type="domain" description="STAS" evidence="1">
    <location>
        <begin position="12"/>
        <end position="92"/>
    </location>
</feature>
<dbReference type="Gene3D" id="3.30.750.24">
    <property type="entry name" value="STAS domain"/>
    <property type="match status" value="1"/>
</dbReference>
<dbReference type="Proteomes" id="UP000252249">
    <property type="component" value="Unassembled WGS sequence"/>
</dbReference>
<dbReference type="SUPFAM" id="SSF52091">
    <property type="entry name" value="SpoIIaa-like"/>
    <property type="match status" value="1"/>
</dbReference>